<dbReference type="EMBL" id="CAWUPB010000913">
    <property type="protein sequence ID" value="CAK7329367.1"/>
    <property type="molecule type" value="Genomic_DNA"/>
</dbReference>
<protein>
    <recommendedName>
        <fullName evidence="6">Flavin-containing monooxygenase</fullName>
    </recommendedName>
</protein>
<dbReference type="InterPro" id="IPR050346">
    <property type="entry name" value="FMO-like"/>
</dbReference>
<proteinExistence type="predicted"/>
<evidence type="ECO:0000313" key="4">
    <source>
        <dbReference type="EMBL" id="CAK7329367.1"/>
    </source>
</evidence>
<evidence type="ECO:0000256" key="3">
    <source>
        <dbReference type="ARBA" id="ARBA00023002"/>
    </source>
</evidence>
<evidence type="ECO:0008006" key="6">
    <source>
        <dbReference type="Google" id="ProtNLM"/>
    </source>
</evidence>
<keyword evidence="5" id="KW-1185">Reference proteome</keyword>
<accession>A0AAV1R5T9</accession>
<evidence type="ECO:0000256" key="1">
    <source>
        <dbReference type="ARBA" id="ARBA00022630"/>
    </source>
</evidence>
<organism evidence="4 5">
    <name type="scientific">Dovyalis caffra</name>
    <dbReference type="NCBI Taxonomy" id="77055"/>
    <lineage>
        <taxon>Eukaryota</taxon>
        <taxon>Viridiplantae</taxon>
        <taxon>Streptophyta</taxon>
        <taxon>Embryophyta</taxon>
        <taxon>Tracheophyta</taxon>
        <taxon>Spermatophyta</taxon>
        <taxon>Magnoliopsida</taxon>
        <taxon>eudicotyledons</taxon>
        <taxon>Gunneridae</taxon>
        <taxon>Pentapetalae</taxon>
        <taxon>rosids</taxon>
        <taxon>fabids</taxon>
        <taxon>Malpighiales</taxon>
        <taxon>Salicaceae</taxon>
        <taxon>Flacourtieae</taxon>
        <taxon>Dovyalis</taxon>
    </lineage>
</organism>
<evidence type="ECO:0000256" key="2">
    <source>
        <dbReference type="ARBA" id="ARBA00022827"/>
    </source>
</evidence>
<comment type="caution">
    <text evidence="4">The sequence shown here is derived from an EMBL/GenBank/DDBJ whole genome shotgun (WGS) entry which is preliminary data.</text>
</comment>
<sequence>MAIVGAGISRLFACKYALSNGFNRIVFEARSSIGGVWSMDKYHRDYKAPNPKPAFQFSDFAWPDSFNSKVSGINYEGSSDEEIQSWSQWSGNDLPPCVTTLKVYQVDFVILCLGWFTDVLNIPEFPPPNKGPEQFMIADALPHLQWASIFKADANLITSSQSRCKLDYF</sequence>
<keyword evidence="3" id="KW-0560">Oxidoreductase</keyword>
<dbReference type="GO" id="GO:0016491">
    <property type="term" value="F:oxidoreductase activity"/>
    <property type="evidence" value="ECO:0007669"/>
    <property type="project" value="UniProtKB-KW"/>
</dbReference>
<keyword evidence="2" id="KW-0274">FAD</keyword>
<name>A0AAV1R5T9_9ROSI</name>
<gene>
    <name evidence="4" type="ORF">DCAF_LOCUS7122</name>
</gene>
<dbReference type="InterPro" id="IPR036188">
    <property type="entry name" value="FAD/NAD-bd_sf"/>
</dbReference>
<keyword evidence="1" id="KW-0285">Flavoprotein</keyword>
<dbReference type="Gene3D" id="3.50.50.60">
    <property type="entry name" value="FAD/NAD(P)-binding domain"/>
    <property type="match status" value="1"/>
</dbReference>
<dbReference type="PANTHER" id="PTHR23023">
    <property type="entry name" value="DIMETHYLANILINE MONOOXYGENASE"/>
    <property type="match status" value="1"/>
</dbReference>
<dbReference type="SUPFAM" id="SSF51905">
    <property type="entry name" value="FAD/NAD(P)-binding domain"/>
    <property type="match status" value="1"/>
</dbReference>
<reference evidence="4 5" key="1">
    <citation type="submission" date="2024-01" db="EMBL/GenBank/DDBJ databases">
        <authorList>
            <person name="Waweru B."/>
        </authorList>
    </citation>
    <scope>NUCLEOTIDE SEQUENCE [LARGE SCALE GENOMIC DNA]</scope>
</reference>
<evidence type="ECO:0000313" key="5">
    <source>
        <dbReference type="Proteomes" id="UP001314170"/>
    </source>
</evidence>
<dbReference type="AlphaFoldDB" id="A0AAV1R5T9"/>
<dbReference type="Proteomes" id="UP001314170">
    <property type="component" value="Unassembled WGS sequence"/>
</dbReference>